<dbReference type="PANTHER" id="PTHR42809:SF1">
    <property type="entry name" value="FLAVODOXIN 1"/>
    <property type="match status" value="1"/>
</dbReference>
<dbReference type="InterPro" id="IPR008254">
    <property type="entry name" value="Flavodoxin/NO_synth"/>
</dbReference>
<gene>
    <name evidence="9" type="ORF">BABA_21581</name>
</gene>
<name>K6DAC4_9BACI</name>
<keyword evidence="6" id="KW-0288">FMN</keyword>
<keyword evidence="7" id="KW-0249">Electron transport</keyword>
<evidence type="ECO:0000256" key="4">
    <source>
        <dbReference type="ARBA" id="ARBA00022448"/>
    </source>
</evidence>
<comment type="similarity">
    <text evidence="3">Belongs to the flavodoxin family.</text>
</comment>
<dbReference type="OrthoDB" id="9790745at2"/>
<evidence type="ECO:0000313" key="9">
    <source>
        <dbReference type="EMBL" id="EKN65279.1"/>
    </source>
</evidence>
<evidence type="ECO:0000256" key="2">
    <source>
        <dbReference type="ARBA" id="ARBA00003297"/>
    </source>
</evidence>
<feature type="domain" description="Flavodoxin-like" evidence="8">
    <location>
        <begin position="3"/>
        <end position="140"/>
    </location>
</feature>
<dbReference type="RefSeq" id="WP_007087308.1">
    <property type="nucleotide sequence ID" value="NZ_AJLS01000137.1"/>
</dbReference>
<dbReference type="InterPro" id="IPR050619">
    <property type="entry name" value="Flavodoxin"/>
</dbReference>
<accession>K6DAC4</accession>
<evidence type="ECO:0000256" key="5">
    <source>
        <dbReference type="ARBA" id="ARBA00022630"/>
    </source>
</evidence>
<keyword evidence="5" id="KW-0285">Flavoprotein</keyword>
<dbReference type="Pfam" id="PF00258">
    <property type="entry name" value="Flavodoxin_1"/>
    <property type="match status" value="1"/>
</dbReference>
<proteinExistence type="inferred from homology"/>
<dbReference type="SUPFAM" id="SSF52218">
    <property type="entry name" value="Flavoproteins"/>
    <property type="match status" value="1"/>
</dbReference>
<reference evidence="9 10" key="1">
    <citation type="journal article" date="2012" name="Front. Microbiol.">
        <title>Redundancy and modularity in membrane-associated dissimilatory nitrate reduction in Bacillus.</title>
        <authorList>
            <person name="Heylen K."/>
            <person name="Keltjens J."/>
        </authorList>
    </citation>
    <scope>NUCLEOTIDE SEQUENCE [LARGE SCALE GENOMIC DNA]</scope>
    <source>
        <strain evidence="10">LMG 21833T</strain>
    </source>
</reference>
<dbReference type="Gene3D" id="3.40.50.360">
    <property type="match status" value="1"/>
</dbReference>
<comment type="caution">
    <text evidence="9">The sequence shown here is derived from an EMBL/GenBank/DDBJ whole genome shotgun (WGS) entry which is preliminary data.</text>
</comment>
<dbReference type="STRING" id="1117379.BABA_21581"/>
<evidence type="ECO:0000256" key="3">
    <source>
        <dbReference type="ARBA" id="ARBA00005267"/>
    </source>
</evidence>
<dbReference type="eggNOG" id="COG0716">
    <property type="taxonomic scope" value="Bacteria"/>
</dbReference>
<dbReference type="InterPro" id="IPR029039">
    <property type="entry name" value="Flavoprotein-like_sf"/>
</dbReference>
<dbReference type="PATRIC" id="fig|1117379.3.peg.4473"/>
<evidence type="ECO:0000256" key="7">
    <source>
        <dbReference type="ARBA" id="ARBA00022982"/>
    </source>
</evidence>
<comment type="function">
    <text evidence="2">Low-potential electron donor to a number of redox enzymes.</text>
</comment>
<evidence type="ECO:0000259" key="8">
    <source>
        <dbReference type="PROSITE" id="PS50902"/>
    </source>
</evidence>
<dbReference type="GO" id="GO:0016651">
    <property type="term" value="F:oxidoreductase activity, acting on NAD(P)H"/>
    <property type="evidence" value="ECO:0007669"/>
    <property type="project" value="UniProtKB-ARBA"/>
</dbReference>
<evidence type="ECO:0000313" key="10">
    <source>
        <dbReference type="Proteomes" id="UP000006316"/>
    </source>
</evidence>
<dbReference type="GO" id="GO:0010181">
    <property type="term" value="F:FMN binding"/>
    <property type="evidence" value="ECO:0007669"/>
    <property type="project" value="InterPro"/>
</dbReference>
<comment type="cofactor">
    <cofactor evidence="1">
        <name>FMN</name>
        <dbReference type="ChEBI" id="CHEBI:58210"/>
    </cofactor>
</comment>
<evidence type="ECO:0000256" key="6">
    <source>
        <dbReference type="ARBA" id="ARBA00022643"/>
    </source>
</evidence>
<evidence type="ECO:0000256" key="1">
    <source>
        <dbReference type="ARBA" id="ARBA00001917"/>
    </source>
</evidence>
<dbReference type="PROSITE" id="PS50902">
    <property type="entry name" value="FLAVODOXIN_LIKE"/>
    <property type="match status" value="1"/>
</dbReference>
<dbReference type="PANTHER" id="PTHR42809">
    <property type="entry name" value="FLAVODOXIN 2"/>
    <property type="match status" value="1"/>
</dbReference>
<keyword evidence="4" id="KW-0813">Transport</keyword>
<dbReference type="EMBL" id="AJLS01000137">
    <property type="protein sequence ID" value="EKN65279.1"/>
    <property type="molecule type" value="Genomic_DNA"/>
</dbReference>
<dbReference type="AlphaFoldDB" id="K6DAC4"/>
<keyword evidence="10" id="KW-1185">Reference proteome</keyword>
<organism evidence="9 10">
    <name type="scientific">Neobacillus bataviensis LMG 21833</name>
    <dbReference type="NCBI Taxonomy" id="1117379"/>
    <lineage>
        <taxon>Bacteria</taxon>
        <taxon>Bacillati</taxon>
        <taxon>Bacillota</taxon>
        <taxon>Bacilli</taxon>
        <taxon>Bacillales</taxon>
        <taxon>Bacillaceae</taxon>
        <taxon>Neobacillus</taxon>
    </lineage>
</organism>
<protein>
    <submittedName>
        <fullName evidence="9">Flavodoxin</fullName>
    </submittedName>
</protein>
<sequence length="156" mass="17841">MNLAIVYTSKTGNTEELVSFLKDLFFKKKITVQLFRIEQFPLQDLTAFDGIIIGTYTWGDGEIPAEMLALYRAFETENVEHIATGVVGTGDSFYPHFCGAVDAFRDMLYVHSQLAVTLKVEISLETKDLDRCRRFVELFLKRTTGFVKKELLRTIL</sequence>
<dbReference type="Proteomes" id="UP000006316">
    <property type="component" value="Unassembled WGS sequence"/>
</dbReference>